<dbReference type="Proteomes" id="UP000261212">
    <property type="component" value="Unassembled WGS sequence"/>
</dbReference>
<evidence type="ECO:0000313" key="10">
    <source>
        <dbReference type="EMBL" id="RGD75656.1"/>
    </source>
</evidence>
<feature type="transmembrane region" description="Helical" evidence="8">
    <location>
        <begin position="170"/>
        <end position="191"/>
    </location>
</feature>
<evidence type="ECO:0000256" key="2">
    <source>
        <dbReference type="ARBA" id="ARBA00022448"/>
    </source>
</evidence>
<evidence type="ECO:0000256" key="5">
    <source>
        <dbReference type="ARBA" id="ARBA00022692"/>
    </source>
</evidence>
<evidence type="ECO:0000256" key="8">
    <source>
        <dbReference type="SAM" id="Phobius"/>
    </source>
</evidence>
<keyword evidence="7 8" id="KW-0472">Membrane</keyword>
<evidence type="ECO:0000256" key="4">
    <source>
        <dbReference type="ARBA" id="ARBA00022597"/>
    </source>
</evidence>
<dbReference type="InterPro" id="IPR003352">
    <property type="entry name" value="PTS_EIIC"/>
</dbReference>
<proteinExistence type="predicted"/>
<evidence type="ECO:0000313" key="11">
    <source>
        <dbReference type="Proteomes" id="UP000261212"/>
    </source>
</evidence>
<keyword evidence="3" id="KW-1003">Cell membrane</keyword>
<evidence type="ECO:0000256" key="1">
    <source>
        <dbReference type="ARBA" id="ARBA00004651"/>
    </source>
</evidence>
<dbReference type="EMBL" id="QUSM01000002">
    <property type="protein sequence ID" value="RGD75656.1"/>
    <property type="molecule type" value="Genomic_DNA"/>
</dbReference>
<dbReference type="Pfam" id="PF13303">
    <property type="entry name" value="PTS_EIIC_2"/>
    <property type="match status" value="1"/>
</dbReference>
<evidence type="ECO:0000256" key="6">
    <source>
        <dbReference type="ARBA" id="ARBA00022989"/>
    </source>
</evidence>
<feature type="transmembrane region" description="Helical" evidence="8">
    <location>
        <begin position="219"/>
        <end position="239"/>
    </location>
</feature>
<dbReference type="AlphaFoldDB" id="A0A3E3E2U4"/>
<feature type="domain" description="Phosphotransferase system EIIC" evidence="9">
    <location>
        <begin position="1"/>
        <end position="307"/>
    </location>
</feature>
<feature type="transmembrane region" description="Helical" evidence="8">
    <location>
        <begin position="96"/>
        <end position="117"/>
    </location>
</feature>
<feature type="transmembrane region" description="Helical" evidence="8">
    <location>
        <begin position="138"/>
        <end position="164"/>
    </location>
</feature>
<keyword evidence="6 8" id="KW-1133">Transmembrane helix</keyword>
<dbReference type="GO" id="GO:0009401">
    <property type="term" value="P:phosphoenolpyruvate-dependent sugar phosphotransferase system"/>
    <property type="evidence" value="ECO:0007669"/>
    <property type="project" value="InterPro"/>
</dbReference>
<accession>A0A3E3E2U4</accession>
<keyword evidence="4 10" id="KW-0762">Sugar transport</keyword>
<organism evidence="10 11">
    <name type="scientific">Anaerofustis stercorihominis</name>
    <dbReference type="NCBI Taxonomy" id="214853"/>
    <lineage>
        <taxon>Bacteria</taxon>
        <taxon>Bacillati</taxon>
        <taxon>Bacillota</taxon>
        <taxon>Clostridia</taxon>
        <taxon>Eubacteriales</taxon>
        <taxon>Eubacteriaceae</taxon>
        <taxon>Anaerofustis</taxon>
    </lineage>
</organism>
<reference evidence="10 11" key="1">
    <citation type="submission" date="2018-08" db="EMBL/GenBank/DDBJ databases">
        <title>A genome reference for cultivated species of the human gut microbiota.</title>
        <authorList>
            <person name="Zou Y."/>
            <person name="Xue W."/>
            <person name="Luo G."/>
        </authorList>
    </citation>
    <scope>NUCLEOTIDE SEQUENCE [LARGE SCALE GENOMIC DNA]</scope>
    <source>
        <strain evidence="10 11">AM25-6</strain>
    </source>
</reference>
<feature type="transmembrane region" description="Helical" evidence="8">
    <location>
        <begin position="269"/>
        <end position="291"/>
    </location>
</feature>
<dbReference type="GO" id="GO:0008982">
    <property type="term" value="F:protein-N(PI)-phosphohistidine-sugar phosphotransferase activity"/>
    <property type="evidence" value="ECO:0007669"/>
    <property type="project" value="InterPro"/>
</dbReference>
<name>A0A3E3E2U4_9FIRM</name>
<protein>
    <submittedName>
        <fullName evidence="10">PTS sugar transporter subunit IIC</fullName>
    </submittedName>
</protein>
<sequence length="310" mass="32281">MALGLFSTLIIGSILNQIGVVFHISFLTDTLFPALKTMTAPVIAVSVAYGLKSDPLVIFACGGAGLIGGDPISALLVGISGSIAGMLVSKRTSLDIIITPIVTVIVGGLVGFYIGPIMQKFMLLLGELIMKSCEQEPLIMGILVSVIMGIILTLPISSAALGIMLNLSGLAAGAACVGCASQMIGFAVMSFRENKFEGLISQGLGTSMLQIANIMKKPILFLPPIITSAILGPISTVVFKMTNTAYGAGMGTSGLVGQFGMIEAMGSSAGTFAMMILMHFVLPAFLTLLISEIFRKKNIIKSGDLKLELK</sequence>
<evidence type="ECO:0000256" key="7">
    <source>
        <dbReference type="ARBA" id="ARBA00023136"/>
    </source>
</evidence>
<comment type="subcellular location">
    <subcellularLocation>
        <location evidence="1">Cell membrane</location>
        <topology evidence="1">Multi-pass membrane protein</topology>
    </subcellularLocation>
</comment>
<gene>
    <name evidence="10" type="ORF">DW687_03085</name>
</gene>
<dbReference type="GO" id="GO:0005886">
    <property type="term" value="C:plasma membrane"/>
    <property type="evidence" value="ECO:0007669"/>
    <property type="project" value="UniProtKB-SubCell"/>
</dbReference>
<keyword evidence="2" id="KW-0813">Transport</keyword>
<feature type="transmembrane region" description="Helical" evidence="8">
    <location>
        <begin position="58"/>
        <end position="84"/>
    </location>
</feature>
<comment type="caution">
    <text evidence="10">The sequence shown here is derived from an EMBL/GenBank/DDBJ whole genome shotgun (WGS) entry which is preliminary data.</text>
</comment>
<evidence type="ECO:0000259" key="9">
    <source>
        <dbReference type="Pfam" id="PF13303"/>
    </source>
</evidence>
<evidence type="ECO:0000256" key="3">
    <source>
        <dbReference type="ARBA" id="ARBA00022475"/>
    </source>
</evidence>
<keyword evidence="5 8" id="KW-0812">Transmembrane</keyword>